<gene>
    <name evidence="1" type="ORF">MVEN_02593800</name>
</gene>
<dbReference type="OrthoDB" id="10309089at2759"/>
<accession>A0A8H6WT62</accession>
<dbReference type="InterPro" id="IPR011051">
    <property type="entry name" value="RmlC_Cupin_sf"/>
</dbReference>
<dbReference type="Proteomes" id="UP000620124">
    <property type="component" value="Unassembled WGS sequence"/>
</dbReference>
<evidence type="ECO:0000313" key="1">
    <source>
        <dbReference type="EMBL" id="KAF7326748.1"/>
    </source>
</evidence>
<dbReference type="InterPro" id="IPR014710">
    <property type="entry name" value="RmlC-like_jellyroll"/>
</dbReference>
<dbReference type="SUPFAM" id="SSF51182">
    <property type="entry name" value="RmlC-like cupins"/>
    <property type="match status" value="1"/>
</dbReference>
<reference evidence="1" key="1">
    <citation type="submission" date="2020-05" db="EMBL/GenBank/DDBJ databases">
        <title>Mycena genomes resolve the evolution of fungal bioluminescence.</title>
        <authorList>
            <person name="Tsai I.J."/>
        </authorList>
    </citation>
    <scope>NUCLEOTIDE SEQUENCE</scope>
    <source>
        <strain evidence="1">CCC161011</strain>
    </source>
</reference>
<protein>
    <submittedName>
        <fullName evidence="1">Uncharacterized protein</fullName>
    </submittedName>
</protein>
<dbReference type="Gene3D" id="2.60.120.10">
    <property type="entry name" value="Jelly Rolls"/>
    <property type="match status" value="1"/>
</dbReference>
<sequence>MPAHRENTLIITPLTATSWTDARGEAVSVNATHLDTLHRILDMSILTILPHAVRGNHLHNCNESFIVLAKGKWSLHFDEGPGTQVQVHEFDAGGTWLTIPPGFAHAVRNDASEEFYISLE</sequence>
<evidence type="ECO:0000313" key="2">
    <source>
        <dbReference type="Proteomes" id="UP000620124"/>
    </source>
</evidence>
<dbReference type="AlphaFoldDB" id="A0A8H6WT62"/>
<name>A0A8H6WT62_9AGAR</name>
<organism evidence="1 2">
    <name type="scientific">Mycena venus</name>
    <dbReference type="NCBI Taxonomy" id="2733690"/>
    <lineage>
        <taxon>Eukaryota</taxon>
        <taxon>Fungi</taxon>
        <taxon>Dikarya</taxon>
        <taxon>Basidiomycota</taxon>
        <taxon>Agaricomycotina</taxon>
        <taxon>Agaricomycetes</taxon>
        <taxon>Agaricomycetidae</taxon>
        <taxon>Agaricales</taxon>
        <taxon>Marasmiineae</taxon>
        <taxon>Mycenaceae</taxon>
        <taxon>Mycena</taxon>
    </lineage>
</organism>
<proteinExistence type="predicted"/>
<keyword evidence="2" id="KW-1185">Reference proteome</keyword>
<comment type="caution">
    <text evidence="1">The sequence shown here is derived from an EMBL/GenBank/DDBJ whole genome shotgun (WGS) entry which is preliminary data.</text>
</comment>
<dbReference type="EMBL" id="JACAZI010000040">
    <property type="protein sequence ID" value="KAF7326748.1"/>
    <property type="molecule type" value="Genomic_DNA"/>
</dbReference>